<organism evidence="3 4">
    <name type="scientific">Vitreoscilla massiliensis</name>
    <dbReference type="NCBI Taxonomy" id="1689272"/>
    <lineage>
        <taxon>Bacteria</taxon>
        <taxon>Pseudomonadati</taxon>
        <taxon>Pseudomonadota</taxon>
        <taxon>Betaproteobacteria</taxon>
        <taxon>Neisseriales</taxon>
        <taxon>Neisseriaceae</taxon>
        <taxon>Vitreoscilla</taxon>
    </lineage>
</organism>
<proteinExistence type="predicted"/>
<sequence>MNRTYRVVYNHSTGTYVAVAENTTARKKSSTTVKTVIAALSVPVMVMGLSGTAHASFKSSDAASSQFGNNYVAIGEGAQVGTSSKSANNSIAIGNNAKAQYGQSTPWVTAPKL</sequence>
<protein>
    <submittedName>
        <fullName evidence="3">ESPR domain-containing protein</fullName>
    </submittedName>
</protein>
<reference evidence="3 4" key="1">
    <citation type="journal article" date="2022" name="Res Sq">
        <title>Evolution of multicellular longitudinally dividing oral cavity symbionts (Neisseriaceae).</title>
        <authorList>
            <person name="Nyongesa S."/>
            <person name="Weber P."/>
            <person name="Bernet E."/>
            <person name="Pullido F."/>
            <person name="Nieckarz M."/>
            <person name="Delaby M."/>
            <person name="Nieves C."/>
            <person name="Viehboeck T."/>
            <person name="Krause N."/>
            <person name="Rivera-Millot A."/>
            <person name="Nakamura A."/>
            <person name="Vischer N."/>
            <person name="VanNieuwenhze M."/>
            <person name="Brun Y."/>
            <person name="Cava F."/>
            <person name="Bulgheresi S."/>
            <person name="Veyrier F."/>
        </authorList>
    </citation>
    <scope>NUCLEOTIDE SEQUENCE [LARGE SCALE GENOMIC DNA]</scope>
    <source>
        <strain evidence="3 4">SN4</strain>
    </source>
</reference>
<evidence type="ECO:0000256" key="1">
    <source>
        <dbReference type="SAM" id="Phobius"/>
    </source>
</evidence>
<keyword evidence="1" id="KW-0812">Transmembrane</keyword>
<gene>
    <name evidence="3" type="ORF">LVJ82_14225</name>
</gene>
<accession>A0ABY4DZR0</accession>
<feature type="domain" description="ESPR" evidence="2">
    <location>
        <begin position="1"/>
        <end position="43"/>
    </location>
</feature>
<evidence type="ECO:0000313" key="3">
    <source>
        <dbReference type="EMBL" id="UOO88610.1"/>
    </source>
</evidence>
<feature type="transmembrane region" description="Helical" evidence="1">
    <location>
        <begin position="36"/>
        <end position="57"/>
    </location>
</feature>
<evidence type="ECO:0000259" key="2">
    <source>
        <dbReference type="Pfam" id="PF13018"/>
    </source>
</evidence>
<keyword evidence="1" id="KW-0472">Membrane</keyword>
<name>A0ABY4DZR0_9NEIS</name>
<dbReference type="InterPro" id="IPR024973">
    <property type="entry name" value="ESPR"/>
</dbReference>
<keyword evidence="1" id="KW-1133">Transmembrane helix</keyword>
<evidence type="ECO:0000313" key="4">
    <source>
        <dbReference type="Proteomes" id="UP000832011"/>
    </source>
</evidence>
<dbReference type="EMBL" id="CP091511">
    <property type="protein sequence ID" value="UOO88610.1"/>
    <property type="molecule type" value="Genomic_DNA"/>
</dbReference>
<dbReference type="Pfam" id="PF13018">
    <property type="entry name" value="ESPR"/>
    <property type="match status" value="1"/>
</dbReference>
<dbReference type="RefSeq" id="WP_058357701.1">
    <property type="nucleotide sequence ID" value="NZ_CABKVG010000010.1"/>
</dbReference>
<keyword evidence="4" id="KW-1185">Reference proteome</keyword>
<dbReference type="Proteomes" id="UP000832011">
    <property type="component" value="Chromosome"/>
</dbReference>